<sequence length="89" mass="10067">AHVLHRDISIGNIMIKVVEEGEESGKVIGVLIDWDLCKHLTAKPLSSRHHERTGTWAFMSVGLVEGSDQHTRRDDAESFYHVLNYIASR</sequence>
<protein>
    <submittedName>
        <fullName evidence="1">Uncharacterized protein</fullName>
    </submittedName>
</protein>
<name>A0ACD3ABS1_9AGAR</name>
<organism evidence="1 2">
    <name type="scientific">Pluteus cervinus</name>
    <dbReference type="NCBI Taxonomy" id="181527"/>
    <lineage>
        <taxon>Eukaryota</taxon>
        <taxon>Fungi</taxon>
        <taxon>Dikarya</taxon>
        <taxon>Basidiomycota</taxon>
        <taxon>Agaricomycotina</taxon>
        <taxon>Agaricomycetes</taxon>
        <taxon>Agaricomycetidae</taxon>
        <taxon>Agaricales</taxon>
        <taxon>Pluteineae</taxon>
        <taxon>Pluteaceae</taxon>
        <taxon>Pluteus</taxon>
    </lineage>
</organism>
<dbReference type="Proteomes" id="UP000308600">
    <property type="component" value="Unassembled WGS sequence"/>
</dbReference>
<feature type="non-terminal residue" evidence="1">
    <location>
        <position position="1"/>
    </location>
</feature>
<evidence type="ECO:0000313" key="2">
    <source>
        <dbReference type="Proteomes" id="UP000308600"/>
    </source>
</evidence>
<feature type="non-terminal residue" evidence="1">
    <location>
        <position position="89"/>
    </location>
</feature>
<keyword evidence="2" id="KW-1185">Reference proteome</keyword>
<accession>A0ACD3ABS1</accession>
<proteinExistence type="predicted"/>
<reference evidence="1 2" key="1">
    <citation type="journal article" date="2019" name="Nat. Ecol. Evol.">
        <title>Megaphylogeny resolves global patterns of mushroom evolution.</title>
        <authorList>
            <person name="Varga T."/>
            <person name="Krizsan K."/>
            <person name="Foldi C."/>
            <person name="Dima B."/>
            <person name="Sanchez-Garcia M."/>
            <person name="Sanchez-Ramirez S."/>
            <person name="Szollosi G.J."/>
            <person name="Szarkandi J.G."/>
            <person name="Papp V."/>
            <person name="Albert L."/>
            <person name="Andreopoulos W."/>
            <person name="Angelini C."/>
            <person name="Antonin V."/>
            <person name="Barry K.W."/>
            <person name="Bougher N.L."/>
            <person name="Buchanan P."/>
            <person name="Buyck B."/>
            <person name="Bense V."/>
            <person name="Catcheside P."/>
            <person name="Chovatia M."/>
            <person name="Cooper J."/>
            <person name="Damon W."/>
            <person name="Desjardin D."/>
            <person name="Finy P."/>
            <person name="Geml J."/>
            <person name="Haridas S."/>
            <person name="Hughes K."/>
            <person name="Justo A."/>
            <person name="Karasinski D."/>
            <person name="Kautmanova I."/>
            <person name="Kiss B."/>
            <person name="Kocsube S."/>
            <person name="Kotiranta H."/>
            <person name="LaButti K.M."/>
            <person name="Lechner B.E."/>
            <person name="Liimatainen K."/>
            <person name="Lipzen A."/>
            <person name="Lukacs Z."/>
            <person name="Mihaltcheva S."/>
            <person name="Morgado L.N."/>
            <person name="Niskanen T."/>
            <person name="Noordeloos M.E."/>
            <person name="Ohm R.A."/>
            <person name="Ortiz-Santana B."/>
            <person name="Ovrebo C."/>
            <person name="Racz N."/>
            <person name="Riley R."/>
            <person name="Savchenko A."/>
            <person name="Shiryaev A."/>
            <person name="Soop K."/>
            <person name="Spirin V."/>
            <person name="Szebenyi C."/>
            <person name="Tomsovsky M."/>
            <person name="Tulloss R.E."/>
            <person name="Uehling J."/>
            <person name="Grigoriev I.V."/>
            <person name="Vagvolgyi C."/>
            <person name="Papp T."/>
            <person name="Martin F.M."/>
            <person name="Miettinen O."/>
            <person name="Hibbett D.S."/>
            <person name="Nagy L.G."/>
        </authorList>
    </citation>
    <scope>NUCLEOTIDE SEQUENCE [LARGE SCALE GENOMIC DNA]</scope>
    <source>
        <strain evidence="1 2">NL-1719</strain>
    </source>
</reference>
<gene>
    <name evidence="1" type="ORF">BDN72DRAFT_733878</name>
</gene>
<dbReference type="EMBL" id="ML208561">
    <property type="protein sequence ID" value="TFK62764.1"/>
    <property type="molecule type" value="Genomic_DNA"/>
</dbReference>
<evidence type="ECO:0000313" key="1">
    <source>
        <dbReference type="EMBL" id="TFK62764.1"/>
    </source>
</evidence>